<dbReference type="SUPFAM" id="SSF50978">
    <property type="entry name" value="WD40 repeat-like"/>
    <property type="match status" value="1"/>
</dbReference>
<protein>
    <submittedName>
        <fullName evidence="1">Uncharacterized protein</fullName>
    </submittedName>
</protein>
<dbReference type="AlphaFoldDB" id="A0A9P6R1G5"/>
<reference evidence="1" key="1">
    <citation type="journal article" date="2020" name="Fungal Divers.">
        <title>Resolving the Mortierellaceae phylogeny through synthesis of multi-gene phylogenetics and phylogenomics.</title>
        <authorList>
            <person name="Vandepol N."/>
            <person name="Liber J."/>
            <person name="Desiro A."/>
            <person name="Na H."/>
            <person name="Kennedy M."/>
            <person name="Barry K."/>
            <person name="Grigoriev I.V."/>
            <person name="Miller A.N."/>
            <person name="O'Donnell K."/>
            <person name="Stajich J.E."/>
            <person name="Bonito G."/>
        </authorList>
    </citation>
    <scope>NUCLEOTIDE SEQUENCE</scope>
    <source>
        <strain evidence="1">REB-010B</strain>
    </source>
</reference>
<name>A0A9P6R1G5_9FUNG</name>
<organism evidence="1 2">
    <name type="scientific">Dissophora globulifera</name>
    <dbReference type="NCBI Taxonomy" id="979702"/>
    <lineage>
        <taxon>Eukaryota</taxon>
        <taxon>Fungi</taxon>
        <taxon>Fungi incertae sedis</taxon>
        <taxon>Mucoromycota</taxon>
        <taxon>Mortierellomycotina</taxon>
        <taxon>Mortierellomycetes</taxon>
        <taxon>Mortierellales</taxon>
        <taxon>Mortierellaceae</taxon>
        <taxon>Dissophora</taxon>
    </lineage>
</organism>
<dbReference type="InterPro" id="IPR015943">
    <property type="entry name" value="WD40/YVTN_repeat-like_dom_sf"/>
</dbReference>
<sequence>MVEASGETPFEISPDGGKLVSKCQHGRLQVWDIRKGERIWTLRTPDDSVINKICLDGHILTSSSRKDTSIVQFWDLRTGKEVGRRPDYRGRVSTLALHTVGKDRFIAIGRGDGDIGFWTLLKVDGLGICTQEKDTGGTVNTSGDINTLDSIVSINSSITASNSSAGGSDNIQERLKPILLWSTAYGKLNAQGASIDGVSGLGSTNIELLKQKGAIGDVYATSSP</sequence>
<dbReference type="InterPro" id="IPR036322">
    <property type="entry name" value="WD40_repeat_dom_sf"/>
</dbReference>
<evidence type="ECO:0000313" key="2">
    <source>
        <dbReference type="Proteomes" id="UP000738325"/>
    </source>
</evidence>
<gene>
    <name evidence="1" type="ORF">BGZ99_000170</name>
</gene>
<dbReference type="Proteomes" id="UP000738325">
    <property type="component" value="Unassembled WGS sequence"/>
</dbReference>
<proteinExistence type="predicted"/>
<keyword evidence="2" id="KW-1185">Reference proteome</keyword>
<accession>A0A9P6R1G5</accession>
<comment type="caution">
    <text evidence="1">The sequence shown here is derived from an EMBL/GenBank/DDBJ whole genome shotgun (WGS) entry which is preliminary data.</text>
</comment>
<dbReference type="OrthoDB" id="674604at2759"/>
<evidence type="ECO:0000313" key="1">
    <source>
        <dbReference type="EMBL" id="KAG0310749.1"/>
    </source>
</evidence>
<dbReference type="Gene3D" id="2.130.10.10">
    <property type="entry name" value="YVTN repeat-like/Quinoprotein amine dehydrogenase"/>
    <property type="match status" value="1"/>
</dbReference>
<dbReference type="EMBL" id="JAAAIP010001010">
    <property type="protein sequence ID" value="KAG0310749.1"/>
    <property type="molecule type" value="Genomic_DNA"/>
</dbReference>